<evidence type="ECO:0000313" key="3">
    <source>
        <dbReference type="Proteomes" id="UP001603857"/>
    </source>
</evidence>
<dbReference type="EMBL" id="JBGMDY010000004">
    <property type="protein sequence ID" value="KAL2335875.1"/>
    <property type="molecule type" value="Genomic_DNA"/>
</dbReference>
<protein>
    <recommendedName>
        <fullName evidence="4">NAC domain-containing protein</fullName>
    </recommendedName>
</protein>
<name>A0ABD1MJ94_9FABA</name>
<accession>A0ABD1MJ94</accession>
<evidence type="ECO:0000313" key="2">
    <source>
        <dbReference type="EMBL" id="KAL2335875.1"/>
    </source>
</evidence>
<proteinExistence type="predicted"/>
<keyword evidence="3" id="KW-1185">Reference proteome</keyword>
<reference evidence="2 3" key="1">
    <citation type="submission" date="2024-08" db="EMBL/GenBank/DDBJ databases">
        <title>Insights into the chromosomal genome structure of Flemingia macrophylla.</title>
        <authorList>
            <person name="Ding Y."/>
            <person name="Zhao Y."/>
            <person name="Bi W."/>
            <person name="Wu M."/>
            <person name="Zhao G."/>
            <person name="Gong Y."/>
            <person name="Li W."/>
            <person name="Zhang P."/>
        </authorList>
    </citation>
    <scope>NUCLEOTIDE SEQUENCE [LARGE SCALE GENOMIC DNA]</scope>
    <source>
        <strain evidence="2">DYQJB</strain>
        <tissue evidence="2">Leaf</tissue>
    </source>
</reference>
<gene>
    <name evidence="2" type="ORF">Fmac_010321</name>
</gene>
<dbReference type="Proteomes" id="UP001603857">
    <property type="component" value="Unassembled WGS sequence"/>
</dbReference>
<sequence length="217" mass="25060">MDKNQIGSCTSIDLKQMKMAHHRQEEGWVVCRVFKKRLTTMRKLSEHDSPCWYDDQVSFMQDLDSPKQSSQPNLPYQFPFPCKKEFDLQYHLPLQLPLENQKLLQSMTSYGIDQENHAMQPPSIMHQVQPSGPQNFQAVFGNSSNEQVADWRALDKYVASQLIPDDASKDNGYSNTCNIFHVKNNSNVELLRNLDKDEMMPENPSTSNSSCPIDMWK</sequence>
<feature type="region of interest" description="Disordered" evidence="1">
    <location>
        <begin position="196"/>
        <end position="217"/>
    </location>
</feature>
<dbReference type="AlphaFoldDB" id="A0ABD1MJ94"/>
<evidence type="ECO:0008006" key="4">
    <source>
        <dbReference type="Google" id="ProtNLM"/>
    </source>
</evidence>
<organism evidence="2 3">
    <name type="scientific">Flemingia macrophylla</name>
    <dbReference type="NCBI Taxonomy" id="520843"/>
    <lineage>
        <taxon>Eukaryota</taxon>
        <taxon>Viridiplantae</taxon>
        <taxon>Streptophyta</taxon>
        <taxon>Embryophyta</taxon>
        <taxon>Tracheophyta</taxon>
        <taxon>Spermatophyta</taxon>
        <taxon>Magnoliopsida</taxon>
        <taxon>eudicotyledons</taxon>
        <taxon>Gunneridae</taxon>
        <taxon>Pentapetalae</taxon>
        <taxon>rosids</taxon>
        <taxon>fabids</taxon>
        <taxon>Fabales</taxon>
        <taxon>Fabaceae</taxon>
        <taxon>Papilionoideae</taxon>
        <taxon>50 kb inversion clade</taxon>
        <taxon>NPAAA clade</taxon>
        <taxon>indigoferoid/millettioid clade</taxon>
        <taxon>Phaseoleae</taxon>
        <taxon>Flemingia</taxon>
    </lineage>
</organism>
<evidence type="ECO:0000256" key="1">
    <source>
        <dbReference type="SAM" id="MobiDB-lite"/>
    </source>
</evidence>
<comment type="caution">
    <text evidence="2">The sequence shown here is derived from an EMBL/GenBank/DDBJ whole genome shotgun (WGS) entry which is preliminary data.</text>
</comment>